<evidence type="ECO:0000256" key="1">
    <source>
        <dbReference type="SAM" id="MobiDB-lite"/>
    </source>
</evidence>
<evidence type="ECO:0000313" key="2">
    <source>
        <dbReference type="EMBL" id="ODV92629.1"/>
    </source>
</evidence>
<dbReference type="EMBL" id="KV453841">
    <property type="protein sequence ID" value="ODV92629.1"/>
    <property type="molecule type" value="Genomic_DNA"/>
</dbReference>
<keyword evidence="3" id="KW-1185">Reference proteome</keyword>
<accession>A0A1E4TLL6</accession>
<proteinExistence type="predicted"/>
<evidence type="ECO:0000313" key="3">
    <source>
        <dbReference type="Proteomes" id="UP000095023"/>
    </source>
</evidence>
<gene>
    <name evidence="2" type="ORF">CANCADRAFT_1220</name>
</gene>
<dbReference type="Proteomes" id="UP000095023">
    <property type="component" value="Unassembled WGS sequence"/>
</dbReference>
<protein>
    <recommendedName>
        <fullName evidence="4">Mediator of RNA polymerase II transcription subunit 11</fullName>
    </recommendedName>
</protein>
<evidence type="ECO:0008006" key="4">
    <source>
        <dbReference type="Google" id="ProtNLM"/>
    </source>
</evidence>
<dbReference type="AlphaFoldDB" id="A0A1E4TLL6"/>
<feature type="region of interest" description="Disordered" evidence="1">
    <location>
        <begin position="1"/>
        <end position="40"/>
    </location>
</feature>
<reference evidence="3" key="1">
    <citation type="submission" date="2016-02" db="EMBL/GenBank/DDBJ databases">
        <title>Comparative genomics of biotechnologically important yeasts.</title>
        <authorList>
            <consortium name="DOE Joint Genome Institute"/>
            <person name="Riley R."/>
            <person name="Haridas S."/>
            <person name="Wolfe K.H."/>
            <person name="Lopes M.R."/>
            <person name="Hittinger C.T."/>
            <person name="Goker M."/>
            <person name="Salamov A."/>
            <person name="Wisecaver J."/>
            <person name="Long T.M."/>
            <person name="Aerts A.L."/>
            <person name="Barry K."/>
            <person name="Choi C."/>
            <person name="Clum A."/>
            <person name="Coughlan A.Y."/>
            <person name="Deshpande S."/>
            <person name="Douglass A.P."/>
            <person name="Hanson S.J."/>
            <person name="Klenk H.-P."/>
            <person name="Labutti K."/>
            <person name="Lapidus A."/>
            <person name="Lindquist E."/>
            <person name="Lipzen A."/>
            <person name="Meier-Kolthoff J.P."/>
            <person name="Ohm R.A."/>
            <person name="Otillar R.P."/>
            <person name="Pangilinan J."/>
            <person name="Peng Y."/>
            <person name="Rokas A."/>
            <person name="Rosa C.A."/>
            <person name="Scheuner C."/>
            <person name="Sibirny A.A."/>
            <person name="Slot J.C."/>
            <person name="Stielow J.B."/>
            <person name="Sun H."/>
            <person name="Kurtzman C.P."/>
            <person name="Blackwell M."/>
            <person name="Jeffries T.W."/>
            <person name="Grigoriev I.V."/>
        </authorList>
    </citation>
    <scope>NUCLEOTIDE SEQUENCE [LARGE SCALE GENOMIC DNA]</scope>
    <source>
        <strain evidence="3">NRRL Y-17796</strain>
    </source>
</reference>
<organism evidence="2 3">
    <name type="scientific">Tortispora caseinolytica NRRL Y-17796</name>
    <dbReference type="NCBI Taxonomy" id="767744"/>
    <lineage>
        <taxon>Eukaryota</taxon>
        <taxon>Fungi</taxon>
        <taxon>Dikarya</taxon>
        <taxon>Ascomycota</taxon>
        <taxon>Saccharomycotina</taxon>
        <taxon>Trigonopsidomycetes</taxon>
        <taxon>Trigonopsidales</taxon>
        <taxon>Trigonopsidaceae</taxon>
        <taxon>Tortispora</taxon>
    </lineage>
</organism>
<name>A0A1E4TLL6_9ASCO</name>
<sequence>MSSPGAKQVKTESPAVVDIKPENDDNAMMAENTEPSETRVTPAHALQQLETAGAHLQQMRSLLPNLFQPLANADSSVPAQTQFKAFSRNLQTSAAQVDIFCKEIESLRSALNVVNEVAPRAAK</sequence>